<feature type="region of interest" description="Disordered" evidence="3">
    <location>
        <begin position="756"/>
        <end position="803"/>
    </location>
</feature>
<evidence type="ECO:0000256" key="3">
    <source>
        <dbReference type="SAM" id="MobiDB-lite"/>
    </source>
</evidence>
<dbReference type="InterPro" id="IPR011013">
    <property type="entry name" value="Gal_mutarotase_sf_dom"/>
</dbReference>
<dbReference type="GO" id="GO:0016787">
    <property type="term" value="F:hydrolase activity"/>
    <property type="evidence" value="ECO:0007669"/>
    <property type="project" value="UniProtKB-KW"/>
</dbReference>
<dbReference type="InterPro" id="IPR037018">
    <property type="entry name" value="GH65_N"/>
</dbReference>
<dbReference type="SUPFAM" id="SSF74650">
    <property type="entry name" value="Galactose mutarotase-like"/>
    <property type="match status" value="1"/>
</dbReference>
<reference evidence="8" key="1">
    <citation type="journal article" date="2019" name="Int. J. Syst. Evol. Microbiol.">
        <title>The Global Catalogue of Microorganisms (GCM) 10K type strain sequencing project: providing services to taxonomists for standard genome sequencing and annotation.</title>
        <authorList>
            <consortium name="The Broad Institute Genomics Platform"/>
            <consortium name="The Broad Institute Genome Sequencing Center for Infectious Disease"/>
            <person name="Wu L."/>
            <person name="Ma J."/>
        </authorList>
    </citation>
    <scope>NUCLEOTIDE SEQUENCE [LARGE SCALE GENOMIC DNA]</scope>
    <source>
        <strain evidence="8">CGMCC 4.1437</strain>
    </source>
</reference>
<accession>A0ABW0X3K9</accession>
<dbReference type="InterPro" id="IPR012341">
    <property type="entry name" value="6hp_glycosidase-like_sf"/>
</dbReference>
<dbReference type="EMBL" id="JBHSOF010000007">
    <property type="protein sequence ID" value="MFC5663076.1"/>
    <property type="molecule type" value="Genomic_DNA"/>
</dbReference>
<dbReference type="Pfam" id="PF03636">
    <property type="entry name" value="Glyco_hydro_65N"/>
    <property type="match status" value="1"/>
</dbReference>
<feature type="domain" description="Glycoside hydrolase family 65 C-terminal" evidence="5">
    <location>
        <begin position="691"/>
        <end position="752"/>
    </location>
</feature>
<dbReference type="InterPro" id="IPR017045">
    <property type="entry name" value="Malt_Pase/Glycosyl_Hdrlase"/>
</dbReference>
<dbReference type="InterPro" id="IPR005195">
    <property type="entry name" value="Glyco_hydro_65_M"/>
</dbReference>
<organism evidence="7 8">
    <name type="scientific">Kitasatospora misakiensis</name>
    <dbReference type="NCBI Taxonomy" id="67330"/>
    <lineage>
        <taxon>Bacteria</taxon>
        <taxon>Bacillati</taxon>
        <taxon>Actinomycetota</taxon>
        <taxon>Actinomycetes</taxon>
        <taxon>Kitasatosporales</taxon>
        <taxon>Streptomycetaceae</taxon>
        <taxon>Kitasatospora</taxon>
    </lineage>
</organism>
<evidence type="ECO:0000259" key="5">
    <source>
        <dbReference type="Pfam" id="PF03633"/>
    </source>
</evidence>
<dbReference type="Pfam" id="PF03633">
    <property type="entry name" value="Glyco_hydro_65C"/>
    <property type="match status" value="1"/>
</dbReference>
<feature type="domain" description="Glycoside hydrolase family 65 central catalytic" evidence="4">
    <location>
        <begin position="329"/>
        <end position="680"/>
    </location>
</feature>
<gene>
    <name evidence="7" type="ORF">ACFP3U_08785</name>
</gene>
<dbReference type="SUPFAM" id="SSF48208">
    <property type="entry name" value="Six-hairpin glycosidases"/>
    <property type="match status" value="1"/>
</dbReference>
<dbReference type="InterPro" id="IPR005194">
    <property type="entry name" value="Glyco_hydro_65_C"/>
</dbReference>
<dbReference type="RefSeq" id="WP_380224721.1">
    <property type="nucleotide sequence ID" value="NZ_JBHSOF010000007.1"/>
</dbReference>
<keyword evidence="7" id="KW-0378">Hydrolase</keyword>
<dbReference type="InterPro" id="IPR005196">
    <property type="entry name" value="Glyco_hydro_65_N"/>
</dbReference>
<dbReference type="Gene3D" id="1.50.10.10">
    <property type="match status" value="1"/>
</dbReference>
<keyword evidence="8" id="KW-1185">Reference proteome</keyword>
<dbReference type="Gene3D" id="2.70.98.40">
    <property type="entry name" value="Glycoside hydrolase, family 65, N-terminal domain"/>
    <property type="match status" value="1"/>
</dbReference>
<comment type="caution">
    <text evidence="7">The sequence shown here is derived from an EMBL/GenBank/DDBJ whole genome shotgun (WGS) entry which is preliminary data.</text>
</comment>
<evidence type="ECO:0000259" key="4">
    <source>
        <dbReference type="Pfam" id="PF03632"/>
    </source>
</evidence>
<dbReference type="Gene3D" id="2.60.420.10">
    <property type="entry name" value="Maltose phosphorylase, domain 3"/>
    <property type="match status" value="1"/>
</dbReference>
<dbReference type="Pfam" id="PF03632">
    <property type="entry name" value="Glyco_hydro_65m"/>
    <property type="match status" value="1"/>
</dbReference>
<evidence type="ECO:0000313" key="7">
    <source>
        <dbReference type="EMBL" id="MFC5663076.1"/>
    </source>
</evidence>
<dbReference type="PANTHER" id="PTHR11051:SF13">
    <property type="entry name" value="GLYCOSYL TRANSFERASE"/>
    <property type="match status" value="1"/>
</dbReference>
<evidence type="ECO:0000256" key="2">
    <source>
        <dbReference type="ARBA" id="ARBA00023295"/>
    </source>
</evidence>
<evidence type="ECO:0000259" key="6">
    <source>
        <dbReference type="Pfam" id="PF03636"/>
    </source>
</evidence>
<comment type="similarity">
    <text evidence="1">Belongs to the glycosyl hydrolase 65 family.</text>
</comment>
<keyword evidence="2" id="KW-0326">Glycosidase</keyword>
<evidence type="ECO:0000313" key="8">
    <source>
        <dbReference type="Proteomes" id="UP001595975"/>
    </source>
</evidence>
<dbReference type="PIRSF" id="PIRSF036289">
    <property type="entry name" value="Glycosyl_hydrolase_malt_phosph"/>
    <property type="match status" value="1"/>
</dbReference>
<proteinExistence type="inferred from homology"/>
<dbReference type="Proteomes" id="UP001595975">
    <property type="component" value="Unassembled WGS sequence"/>
</dbReference>
<dbReference type="InterPro" id="IPR008928">
    <property type="entry name" value="6-hairpin_glycosidase_sf"/>
</dbReference>
<feature type="domain" description="Glycoside hydrolase family 65 N-terminal" evidence="6">
    <location>
        <begin position="17"/>
        <end position="272"/>
    </location>
</feature>
<sequence length="803" mass="87992">MTAQEQPFVVDPWQVVEQGLDLTSMARAESVFALSNGHIGLRANLDEGEPHGLPGTYLNGVFELRPLPYGEGGYGYPESSQSVINVTNGKIIRLLADDEPFDLRYGELISHRRWLDFREGLLRRAAEWTSPAGRTIRVGSTRLVSLTQRAVAAVEYTVEAVDGPVRIVLQSELVANEQLPGGADGDPRAAAVLEAPLIAETNHAGGTKAVLVHRTRYSGIRVAAGMDHVIEGPDRLDTVAEAETDHCRISVTTVLRPGEKLRLVKFMAYGWSATRSLPAVRDQVEAALTAARYTGWDGLVAEQADFLQEFWDTSDVEIEGDVELQQAVRFALFHVLQAGARSEERAIPAKGLTGPGYDGHSFWDTEAFVLTVLTYCLPSAVTQALRWRHTTLPLARDRAVQLGLAGAVFPWRTIRGEECSGYWPAGTAAFHIGADIAVAVARYVRTSGDTEFEREYGIELLVETARMWRSLGHHDAIGRFRIEGVTGPDEYSAVADNNVYTNLMAQTNLRAAAEAAARHPREAAALGVDTEETAAWRDAAAAMFVPYDENLGVHPQADGFTDHQVWDFENTPRENYPLLLHYPYFDLYRKQVVKQADLVLAMQVRGDAFTDEQKARNFAYYERLTVRDSSLSACTQAVIAAEVGQLDLAYDYTAEAALMDLHDLGGNTRDGLHMASLAGACIALVAGFGGLRDHGETLWFRPRLPAGLMRLSFSLLIRGKLLGVRIDHDETTYTLRRGDVIQLRHDGETVQVKAGEPVSLPTVTPPAQERCGQPPGREPARRQPQAGVTGGRISSGPDHLAAE</sequence>
<evidence type="ECO:0000256" key="1">
    <source>
        <dbReference type="ARBA" id="ARBA00006768"/>
    </source>
</evidence>
<name>A0ABW0X3K9_9ACTN</name>
<dbReference type="PANTHER" id="PTHR11051">
    <property type="entry name" value="GLYCOSYL HYDROLASE-RELATED"/>
    <property type="match status" value="1"/>
</dbReference>
<protein>
    <submittedName>
        <fullName evidence="7">Glycoside hydrolase family 65 protein</fullName>
    </submittedName>
</protein>